<accession>A0A0F9JNE6</accession>
<name>A0A0F9JNE6_9ZZZZ</name>
<proteinExistence type="predicted"/>
<protein>
    <submittedName>
        <fullName evidence="1">Uncharacterized protein</fullName>
    </submittedName>
</protein>
<sequence>GFCYAQGNLVTPNPCSHGILRIMCLNALGATVGCLKCNETFDLPADVMEERYYLFRHFSPKGEMHDIQLLVREGQL</sequence>
<reference evidence="1" key="1">
    <citation type="journal article" date="2015" name="Nature">
        <title>Complex archaea that bridge the gap between prokaryotes and eukaryotes.</title>
        <authorList>
            <person name="Spang A."/>
            <person name="Saw J.H."/>
            <person name="Jorgensen S.L."/>
            <person name="Zaremba-Niedzwiedzka K."/>
            <person name="Martijn J."/>
            <person name="Lind A.E."/>
            <person name="van Eijk R."/>
            <person name="Schleper C."/>
            <person name="Guy L."/>
            <person name="Ettema T.J."/>
        </authorList>
    </citation>
    <scope>NUCLEOTIDE SEQUENCE</scope>
</reference>
<organism evidence="1">
    <name type="scientific">marine sediment metagenome</name>
    <dbReference type="NCBI Taxonomy" id="412755"/>
    <lineage>
        <taxon>unclassified sequences</taxon>
        <taxon>metagenomes</taxon>
        <taxon>ecological metagenomes</taxon>
    </lineage>
</organism>
<evidence type="ECO:0000313" key="1">
    <source>
        <dbReference type="EMBL" id="KKM07196.1"/>
    </source>
</evidence>
<dbReference type="EMBL" id="LAZR01015823">
    <property type="protein sequence ID" value="KKM07196.1"/>
    <property type="molecule type" value="Genomic_DNA"/>
</dbReference>
<dbReference type="AlphaFoldDB" id="A0A0F9JNE6"/>
<feature type="non-terminal residue" evidence="1">
    <location>
        <position position="1"/>
    </location>
</feature>
<gene>
    <name evidence="1" type="ORF">LCGC14_1736300</name>
</gene>
<comment type="caution">
    <text evidence="1">The sequence shown here is derived from an EMBL/GenBank/DDBJ whole genome shotgun (WGS) entry which is preliminary data.</text>
</comment>